<reference evidence="1" key="3">
    <citation type="submission" date="2025-09" db="UniProtKB">
        <authorList>
            <consortium name="Ensembl"/>
        </authorList>
    </citation>
    <scope>IDENTIFICATION</scope>
</reference>
<reference evidence="1 2" key="1">
    <citation type="submission" date="2018-03" db="EMBL/GenBank/DDBJ databases">
        <title>Finding Nemo's genes: A chromosome-scale reference assembly of the genome of the orange clownfish Amphiprion percula.</title>
        <authorList>
            <person name="Lehmann R."/>
        </authorList>
    </citation>
    <scope>NUCLEOTIDE SEQUENCE</scope>
</reference>
<name>A0A3P8TPC7_AMPPE</name>
<dbReference type="AlphaFoldDB" id="A0A3P8TPC7"/>
<evidence type="ECO:0000313" key="2">
    <source>
        <dbReference type="Proteomes" id="UP000265080"/>
    </source>
</evidence>
<dbReference type="Proteomes" id="UP000265080">
    <property type="component" value="Chromosome 9"/>
</dbReference>
<proteinExistence type="predicted"/>
<organism evidence="1 2">
    <name type="scientific">Amphiprion percula</name>
    <name type="common">Orange clownfish</name>
    <name type="synonym">Lutjanus percula</name>
    <dbReference type="NCBI Taxonomy" id="161767"/>
    <lineage>
        <taxon>Eukaryota</taxon>
        <taxon>Metazoa</taxon>
        <taxon>Chordata</taxon>
        <taxon>Craniata</taxon>
        <taxon>Vertebrata</taxon>
        <taxon>Euteleostomi</taxon>
        <taxon>Actinopterygii</taxon>
        <taxon>Neopterygii</taxon>
        <taxon>Teleostei</taxon>
        <taxon>Neoteleostei</taxon>
        <taxon>Acanthomorphata</taxon>
        <taxon>Ovalentaria</taxon>
        <taxon>Pomacentridae</taxon>
        <taxon>Amphiprion</taxon>
    </lineage>
</organism>
<protein>
    <submittedName>
        <fullName evidence="1">Phosphodiesterase 2A</fullName>
    </submittedName>
</protein>
<evidence type="ECO:0000313" key="1">
    <source>
        <dbReference type="Ensembl" id="ENSAPEP00000025188.1"/>
    </source>
</evidence>
<sequence length="141" mass="15533">MLLCLLMTSCDLSDQTKGWKTTRKIAQELIIKSSSLKEIWKKPWGTGLVRWTERKRTSRNCRSASWNISPCPSTCCLNCFLGPPSFTREWQQIVSSGPKCPTSSPSVGCQATTAWTSWTRSTSCCSPRGLSGAMTTASMVA</sequence>
<dbReference type="GeneTree" id="ENSGT00940000159817"/>
<dbReference type="Ensembl" id="ENSAPET00000025847.1">
    <property type="protein sequence ID" value="ENSAPEP00000025188.1"/>
    <property type="gene ID" value="ENSAPEG00000017810.1"/>
</dbReference>
<accession>A0A3P8TPC7</accession>
<keyword evidence="2" id="KW-1185">Reference proteome</keyword>
<reference evidence="1" key="2">
    <citation type="submission" date="2025-08" db="UniProtKB">
        <authorList>
            <consortium name="Ensembl"/>
        </authorList>
    </citation>
    <scope>IDENTIFICATION</scope>
</reference>